<gene>
    <name evidence="2" type="ORF">HNY73_006182</name>
</gene>
<sequence>MERFAGDLQYRSIPLISSKDIVQFSFIVQKSISYLDLKLCRHSRLARVAGIYQRVWSSPLHFISTEEKCRKILTPSRSILYTLHLDLPKGRELPLNEGGHLRQQRNTTFGVAKTLPHIGEIYIYREYYYVVISDYILYASYSLDQETQLNHWLSHFNVIKESEFHQLHIRIVSSFLKHVYTNNLDFSVCKEFYQQFKFKMCLSRYESLKYLEYFLYNACYSGRSFEEDRPPAEALSHEQDLIDYCFNGTFVNVVSLLKCIDSPRLSAYNVYVAHLLKVMHFDEDALQRAGTWMSEERRCLMLQLLIIALKISKGGCVITLCAVFHLLWNAVGAPFLSSLEINRFFSEILNQNERYVIQWFYTKVMGEIHERVEPRSLKHICRTVVRKRLYIGKQWIPDAIVQLNLPVELESYVNLGLEFVSSE</sequence>
<dbReference type="Pfam" id="PF07525">
    <property type="entry name" value="SOCS_box"/>
    <property type="match status" value="1"/>
</dbReference>
<name>A0A8T0FJ61_ARGBR</name>
<dbReference type="AlphaFoldDB" id="A0A8T0FJ61"/>
<evidence type="ECO:0000313" key="3">
    <source>
        <dbReference type="Proteomes" id="UP000807504"/>
    </source>
</evidence>
<dbReference type="Proteomes" id="UP000807504">
    <property type="component" value="Unassembled WGS sequence"/>
</dbReference>
<evidence type="ECO:0000259" key="1">
    <source>
        <dbReference type="PROSITE" id="PS50225"/>
    </source>
</evidence>
<reference evidence="2" key="2">
    <citation type="submission" date="2020-06" db="EMBL/GenBank/DDBJ databases">
        <authorList>
            <person name="Sheffer M."/>
        </authorList>
    </citation>
    <scope>NUCLEOTIDE SEQUENCE</scope>
</reference>
<dbReference type="PROSITE" id="PS50225">
    <property type="entry name" value="SOCS"/>
    <property type="match status" value="1"/>
</dbReference>
<feature type="domain" description="SOCS box" evidence="1">
    <location>
        <begin position="368"/>
        <end position="413"/>
    </location>
</feature>
<comment type="caution">
    <text evidence="2">The sequence shown here is derived from an EMBL/GenBank/DDBJ whole genome shotgun (WGS) entry which is preliminary data.</text>
</comment>
<dbReference type="EMBL" id="JABXBU010000011">
    <property type="protein sequence ID" value="KAF8791294.1"/>
    <property type="molecule type" value="Genomic_DNA"/>
</dbReference>
<protein>
    <recommendedName>
        <fullName evidence="1">SOCS box domain-containing protein</fullName>
    </recommendedName>
</protein>
<accession>A0A8T0FJ61</accession>
<dbReference type="OrthoDB" id="6419934at2759"/>
<dbReference type="SMART" id="SM00969">
    <property type="entry name" value="SOCS_box"/>
    <property type="match status" value="1"/>
</dbReference>
<dbReference type="InterPro" id="IPR001496">
    <property type="entry name" value="SOCS_box"/>
</dbReference>
<keyword evidence="3" id="KW-1185">Reference proteome</keyword>
<proteinExistence type="predicted"/>
<organism evidence="2 3">
    <name type="scientific">Argiope bruennichi</name>
    <name type="common">Wasp spider</name>
    <name type="synonym">Aranea bruennichi</name>
    <dbReference type="NCBI Taxonomy" id="94029"/>
    <lineage>
        <taxon>Eukaryota</taxon>
        <taxon>Metazoa</taxon>
        <taxon>Ecdysozoa</taxon>
        <taxon>Arthropoda</taxon>
        <taxon>Chelicerata</taxon>
        <taxon>Arachnida</taxon>
        <taxon>Araneae</taxon>
        <taxon>Araneomorphae</taxon>
        <taxon>Entelegynae</taxon>
        <taxon>Araneoidea</taxon>
        <taxon>Araneidae</taxon>
        <taxon>Argiope</taxon>
    </lineage>
</organism>
<reference evidence="2" key="1">
    <citation type="journal article" date="2020" name="bioRxiv">
        <title>Chromosome-level reference genome of the European wasp spider Argiope bruennichi: a resource for studies on range expansion and evolutionary adaptation.</title>
        <authorList>
            <person name="Sheffer M.M."/>
            <person name="Hoppe A."/>
            <person name="Krehenwinkel H."/>
            <person name="Uhl G."/>
            <person name="Kuss A.W."/>
            <person name="Jensen L."/>
            <person name="Jensen C."/>
            <person name="Gillespie R.G."/>
            <person name="Hoff K.J."/>
            <person name="Prost S."/>
        </authorList>
    </citation>
    <scope>NUCLEOTIDE SEQUENCE</scope>
</reference>
<evidence type="ECO:0000313" key="2">
    <source>
        <dbReference type="EMBL" id="KAF8791294.1"/>
    </source>
</evidence>